<reference evidence="1 2" key="1">
    <citation type="journal article" date="2022" name="Plant J.">
        <title>Chromosome-level genome of Camellia lanceoleosa provides a valuable resource for understanding genome evolution and self-incompatibility.</title>
        <authorList>
            <person name="Gong W."/>
            <person name="Xiao S."/>
            <person name="Wang L."/>
            <person name="Liao Z."/>
            <person name="Chang Y."/>
            <person name="Mo W."/>
            <person name="Hu G."/>
            <person name="Li W."/>
            <person name="Zhao G."/>
            <person name="Zhu H."/>
            <person name="Hu X."/>
            <person name="Ji K."/>
            <person name="Xiang X."/>
            <person name="Song Q."/>
            <person name="Yuan D."/>
            <person name="Jin S."/>
            <person name="Zhang L."/>
        </authorList>
    </citation>
    <scope>NUCLEOTIDE SEQUENCE [LARGE SCALE GENOMIC DNA]</scope>
    <source>
        <strain evidence="1">SQ_2022a</strain>
    </source>
</reference>
<proteinExistence type="predicted"/>
<organism evidence="1 2">
    <name type="scientific">Camellia lanceoleosa</name>
    <dbReference type="NCBI Taxonomy" id="1840588"/>
    <lineage>
        <taxon>Eukaryota</taxon>
        <taxon>Viridiplantae</taxon>
        <taxon>Streptophyta</taxon>
        <taxon>Embryophyta</taxon>
        <taxon>Tracheophyta</taxon>
        <taxon>Spermatophyta</taxon>
        <taxon>Magnoliopsida</taxon>
        <taxon>eudicotyledons</taxon>
        <taxon>Gunneridae</taxon>
        <taxon>Pentapetalae</taxon>
        <taxon>asterids</taxon>
        <taxon>Ericales</taxon>
        <taxon>Theaceae</taxon>
        <taxon>Camellia</taxon>
    </lineage>
</organism>
<dbReference type="EMBL" id="CM045762">
    <property type="protein sequence ID" value="KAI8009970.1"/>
    <property type="molecule type" value="Genomic_DNA"/>
</dbReference>
<gene>
    <name evidence="1" type="ORF">LOK49_LG06G00557</name>
</gene>
<name>A0ACC0H9T6_9ERIC</name>
<evidence type="ECO:0000313" key="2">
    <source>
        <dbReference type="Proteomes" id="UP001060215"/>
    </source>
</evidence>
<evidence type="ECO:0000313" key="1">
    <source>
        <dbReference type="EMBL" id="KAI8009970.1"/>
    </source>
</evidence>
<comment type="caution">
    <text evidence="1">The sequence shown here is derived from an EMBL/GenBank/DDBJ whole genome shotgun (WGS) entry which is preliminary data.</text>
</comment>
<dbReference type="Proteomes" id="UP001060215">
    <property type="component" value="Chromosome 5"/>
</dbReference>
<accession>A0ACC0H9T6</accession>
<protein>
    <submittedName>
        <fullName evidence="1">Gibberellin 2-beta-dioxygenase 8</fullName>
    </submittedName>
</protein>
<sequence length="573" mass="64641">MIMNYNPSLLFQKQNVTLLVCVEDTGIGIPLHAQEQVFTPFMQADSSISRNYGGTGIGLSISKCLVELMGGQINFISRPQVGSTFSFTAAFRRCEKNTFGDPKKPVASDVPNGFQGLKAIIVDETVRSGVTRYHLKRLGILVEVVSCVRMAAAMSCKNGSKCLQKGVLIKLLLGFCLVTLLMNSFDFSKLHPFLIGGESLRIYKHEIQENVLEIVGISPEQFLKTDFTFLFREVLELEKWLEIYGFSSDPPFQENCKTLFSNFIEEQNPENPFTAYDEYELPLVDLSRSGLSDHDKRECEIDLAMAAKQCGLFQVVNHGVSWDILAKLKNEQEKLFRQPFEKKVNKFLNCYRWGSPAATSLMQFSWSEAFHIPLENIPVLKGFNSSLSTTIAAFAEVASELARRIAEILAENLGSKTNFFAKNCMASSCYLRMNRYPRCPISSEIYGLVPHTDSDFLTILYQDQVGGLQMVKDGKWVSIKPNPQALIVIIGDLFQAWSNGVYKSIEHRVISNHEGERFSVGYFLCPSNDTVIQGCNENEPCMYRKFSFREYRQQVQEDVKSTGSKVGLSRFLM</sequence>
<keyword evidence="2" id="KW-1185">Reference proteome</keyword>